<dbReference type="PATRIC" id="fig|433924.3.peg.1890"/>
<feature type="transmembrane region" description="Helical" evidence="7">
    <location>
        <begin position="351"/>
        <end position="371"/>
    </location>
</feature>
<keyword evidence="5 7" id="KW-1133">Transmembrane helix</keyword>
<dbReference type="PANTHER" id="PTHR23517">
    <property type="entry name" value="RESISTANCE PROTEIN MDTM, PUTATIVE-RELATED-RELATED"/>
    <property type="match status" value="1"/>
</dbReference>
<name>A0A147GLQ1_9BURK</name>
<dbReference type="InterPro" id="IPR050171">
    <property type="entry name" value="MFS_Transporters"/>
</dbReference>
<evidence type="ECO:0000256" key="1">
    <source>
        <dbReference type="ARBA" id="ARBA00004651"/>
    </source>
</evidence>
<sequence length="399" mass="40956">MSTPALEAPVDATPRRLPPRAAFALVVALVMTFLAASSAPSPLYALYREAWGFSALVLTVIFSSYAFALLAALLVFGALSDHLGRRTVILAALVLEVGAIVLFWQADSVGWLIAARVLQGVATGMATSVMSATLLDLDPARGALFNGLSPMIGMAVGALGASALVQFAPQPMHLVYEVLLGALLLQAVLALGLPETVTPRPGAWASMVPRAHVPAAARALVLRLLPLNTAGWALGGFYLSLGPTLARLVTGRATPLAGGLLIATLVLTGAAAICVVRQRPARRVLRTSAALLAAGLAITLLGVHLQQALLFFGGTVVAGAGFGASFNAAVRSLVPVATPHERAGLMSSFFVLSYLAFSVPAILAGLAVGAFGLHHTALGYGGVLGALAVLAWVTARERT</sequence>
<evidence type="ECO:0000256" key="7">
    <source>
        <dbReference type="SAM" id="Phobius"/>
    </source>
</evidence>
<dbReference type="InterPro" id="IPR011701">
    <property type="entry name" value="MFS"/>
</dbReference>
<dbReference type="OrthoDB" id="9810492at2"/>
<feature type="transmembrane region" description="Helical" evidence="7">
    <location>
        <begin position="88"/>
        <end position="106"/>
    </location>
</feature>
<evidence type="ECO:0000313" key="10">
    <source>
        <dbReference type="Proteomes" id="UP000072741"/>
    </source>
</evidence>
<comment type="subcellular location">
    <subcellularLocation>
        <location evidence="1">Cell membrane</location>
        <topology evidence="1">Multi-pass membrane protein</topology>
    </subcellularLocation>
</comment>
<feature type="transmembrane region" description="Helical" evidence="7">
    <location>
        <begin position="220"/>
        <end position="241"/>
    </location>
</feature>
<keyword evidence="4 7" id="KW-0812">Transmembrane</keyword>
<evidence type="ECO:0000259" key="8">
    <source>
        <dbReference type="PROSITE" id="PS50850"/>
    </source>
</evidence>
<dbReference type="PANTHER" id="PTHR23517:SF13">
    <property type="entry name" value="MAJOR FACILITATOR SUPERFAMILY MFS_1"/>
    <property type="match status" value="1"/>
</dbReference>
<evidence type="ECO:0000256" key="2">
    <source>
        <dbReference type="ARBA" id="ARBA00022448"/>
    </source>
</evidence>
<feature type="transmembrane region" description="Helical" evidence="7">
    <location>
        <begin position="112"/>
        <end position="135"/>
    </location>
</feature>
<dbReference type="PROSITE" id="PS50850">
    <property type="entry name" value="MFS"/>
    <property type="match status" value="1"/>
</dbReference>
<evidence type="ECO:0000256" key="4">
    <source>
        <dbReference type="ARBA" id="ARBA00022692"/>
    </source>
</evidence>
<dbReference type="Pfam" id="PF07690">
    <property type="entry name" value="MFS_1"/>
    <property type="match status" value="1"/>
</dbReference>
<dbReference type="GO" id="GO:0005886">
    <property type="term" value="C:plasma membrane"/>
    <property type="evidence" value="ECO:0007669"/>
    <property type="project" value="UniProtKB-SubCell"/>
</dbReference>
<proteinExistence type="predicted"/>
<dbReference type="Proteomes" id="UP000072741">
    <property type="component" value="Unassembled WGS sequence"/>
</dbReference>
<evidence type="ECO:0000313" key="9">
    <source>
        <dbReference type="EMBL" id="KTT14531.1"/>
    </source>
</evidence>
<organism evidence="9 10">
    <name type="scientific">Pseudacidovorax intermedius</name>
    <dbReference type="NCBI Taxonomy" id="433924"/>
    <lineage>
        <taxon>Bacteria</taxon>
        <taxon>Pseudomonadati</taxon>
        <taxon>Pseudomonadota</taxon>
        <taxon>Betaproteobacteria</taxon>
        <taxon>Burkholderiales</taxon>
        <taxon>Comamonadaceae</taxon>
        <taxon>Pseudacidovorax</taxon>
    </lineage>
</organism>
<dbReference type="EMBL" id="LDSL01000184">
    <property type="protein sequence ID" value="KTT14531.1"/>
    <property type="molecule type" value="Genomic_DNA"/>
</dbReference>
<feature type="transmembrane region" description="Helical" evidence="7">
    <location>
        <begin position="377"/>
        <end position="395"/>
    </location>
</feature>
<keyword evidence="2" id="KW-0813">Transport</keyword>
<feature type="domain" description="Major facilitator superfamily (MFS) profile" evidence="8">
    <location>
        <begin position="21"/>
        <end position="399"/>
    </location>
</feature>
<feature type="transmembrane region" description="Helical" evidence="7">
    <location>
        <begin position="147"/>
        <end position="168"/>
    </location>
</feature>
<protein>
    <submittedName>
        <fullName evidence="9">MFS transporter</fullName>
    </submittedName>
</protein>
<feature type="transmembrane region" description="Helical" evidence="7">
    <location>
        <begin position="174"/>
        <end position="193"/>
    </location>
</feature>
<dbReference type="AlphaFoldDB" id="A0A147GLQ1"/>
<dbReference type="Gene3D" id="1.20.1250.20">
    <property type="entry name" value="MFS general substrate transporter like domains"/>
    <property type="match status" value="1"/>
</dbReference>
<dbReference type="SUPFAM" id="SSF103473">
    <property type="entry name" value="MFS general substrate transporter"/>
    <property type="match status" value="1"/>
</dbReference>
<feature type="transmembrane region" description="Helical" evidence="7">
    <location>
        <begin position="253"/>
        <end position="276"/>
    </location>
</feature>
<evidence type="ECO:0000256" key="3">
    <source>
        <dbReference type="ARBA" id="ARBA00022475"/>
    </source>
</evidence>
<accession>A0A147GLQ1</accession>
<feature type="transmembrane region" description="Helical" evidence="7">
    <location>
        <begin position="51"/>
        <end position="76"/>
    </location>
</feature>
<evidence type="ECO:0000256" key="6">
    <source>
        <dbReference type="ARBA" id="ARBA00023136"/>
    </source>
</evidence>
<comment type="caution">
    <text evidence="9">The sequence shown here is derived from an EMBL/GenBank/DDBJ whole genome shotgun (WGS) entry which is preliminary data.</text>
</comment>
<keyword evidence="3" id="KW-1003">Cell membrane</keyword>
<dbReference type="InterPro" id="IPR036259">
    <property type="entry name" value="MFS_trans_sf"/>
</dbReference>
<feature type="transmembrane region" description="Helical" evidence="7">
    <location>
        <begin position="309"/>
        <end position="330"/>
    </location>
</feature>
<keyword evidence="6 7" id="KW-0472">Membrane</keyword>
<reference evidence="9 10" key="1">
    <citation type="journal article" date="2016" name="Front. Microbiol.">
        <title>Genomic Resource of Rice Seed Associated Bacteria.</title>
        <authorList>
            <person name="Midha S."/>
            <person name="Bansal K."/>
            <person name="Sharma S."/>
            <person name="Kumar N."/>
            <person name="Patil P.P."/>
            <person name="Chaudhry V."/>
            <person name="Patil P.B."/>
        </authorList>
    </citation>
    <scope>NUCLEOTIDE SEQUENCE [LARGE SCALE GENOMIC DNA]</scope>
    <source>
        <strain evidence="9 10">NS331</strain>
    </source>
</reference>
<dbReference type="InterPro" id="IPR020846">
    <property type="entry name" value="MFS_dom"/>
</dbReference>
<evidence type="ECO:0000256" key="5">
    <source>
        <dbReference type="ARBA" id="ARBA00022989"/>
    </source>
</evidence>
<keyword evidence="10" id="KW-1185">Reference proteome</keyword>
<feature type="transmembrane region" description="Helical" evidence="7">
    <location>
        <begin position="283"/>
        <end position="303"/>
    </location>
</feature>
<gene>
    <name evidence="9" type="ORF">NS331_23395</name>
</gene>
<dbReference type="RefSeq" id="WP_058644323.1">
    <property type="nucleotide sequence ID" value="NZ_LDSL01000184.1"/>
</dbReference>
<dbReference type="GO" id="GO:0022857">
    <property type="term" value="F:transmembrane transporter activity"/>
    <property type="evidence" value="ECO:0007669"/>
    <property type="project" value="InterPro"/>
</dbReference>
<feature type="transmembrane region" description="Helical" evidence="7">
    <location>
        <begin position="21"/>
        <end position="39"/>
    </location>
</feature>